<reference evidence="1 2" key="1">
    <citation type="submission" date="2017-02" db="EMBL/GenBank/DDBJ databases">
        <title>isolation and characterization of a novel temperate virus Aeropyrum globular virus 1 infecting hyperthermophilic archaeon Aeropyrum.</title>
        <authorList>
            <person name="Yumiya M."/>
            <person name="Yoshida T."/>
            <person name="Sako Y."/>
        </authorList>
    </citation>
    <scope>NUCLEOTIDE SEQUENCE [LARGE SCALE GENOMIC DNA]</scope>
    <source>
        <strain evidence="1 2">YK1-12-2013</strain>
    </source>
</reference>
<organism evidence="1 2">
    <name type="scientific">Aeropyrum pernix</name>
    <dbReference type="NCBI Taxonomy" id="56636"/>
    <lineage>
        <taxon>Archaea</taxon>
        <taxon>Thermoproteota</taxon>
        <taxon>Thermoprotei</taxon>
        <taxon>Desulfurococcales</taxon>
        <taxon>Desulfurococcaceae</taxon>
        <taxon>Aeropyrum</taxon>
    </lineage>
</organism>
<evidence type="ECO:0000313" key="1">
    <source>
        <dbReference type="EMBL" id="GBF09052.1"/>
    </source>
</evidence>
<accession>A0A401H9M4</accession>
<gene>
    <name evidence="1" type="ORF">apy_07770</name>
</gene>
<dbReference type="EMBL" id="BDMD01000040">
    <property type="protein sequence ID" value="GBF09052.1"/>
    <property type="molecule type" value="Genomic_DNA"/>
</dbReference>
<evidence type="ECO:0000313" key="2">
    <source>
        <dbReference type="Proteomes" id="UP000291213"/>
    </source>
</evidence>
<dbReference type="Proteomes" id="UP000291213">
    <property type="component" value="Unassembled WGS sequence"/>
</dbReference>
<comment type="caution">
    <text evidence="1">The sequence shown here is derived from an EMBL/GenBank/DDBJ whole genome shotgun (WGS) entry which is preliminary data.</text>
</comment>
<proteinExistence type="predicted"/>
<sequence>MEALYRSVEQLVLNNMGLDYLGLSSDEIRDVLEPIVLEAASTLSRPTAEGIARKIIGQKHLFLKALASRLAESVDRLTRERLEFIVQSAPEIAGKAAPALYDAARRLGADDIVEELRMLWEAYGSPTKARCPKCGFKALTPELWCLVCKRTSSEEEFKEYIGFQKLLEMWASRAPEELVEEVLRSSIIYYEDGALAAPSEPKTPLAVPLTLGSREKSIVKKRLEARLR</sequence>
<dbReference type="AlphaFoldDB" id="A0A401H9M4"/>
<protein>
    <submittedName>
        <fullName evidence="1">Uncharacterized protein</fullName>
    </submittedName>
</protein>
<name>A0A401H9M4_AERPX</name>